<proteinExistence type="predicted"/>
<gene>
    <name evidence="2" type="ORF">PAPOLLO_LOCUS13854</name>
</gene>
<dbReference type="EMBL" id="CAJQZP010000945">
    <property type="protein sequence ID" value="CAG5001114.1"/>
    <property type="molecule type" value="Genomic_DNA"/>
</dbReference>
<name>A0A8S3X6U4_PARAO</name>
<dbReference type="OrthoDB" id="6924725at2759"/>
<dbReference type="AlphaFoldDB" id="A0A8S3X6U4"/>
<evidence type="ECO:0000256" key="1">
    <source>
        <dbReference type="SAM" id="MobiDB-lite"/>
    </source>
</evidence>
<keyword evidence="3" id="KW-1185">Reference proteome</keyword>
<accession>A0A8S3X6U4</accession>
<feature type="compositionally biased region" description="Low complexity" evidence="1">
    <location>
        <begin position="268"/>
        <end position="279"/>
    </location>
</feature>
<comment type="caution">
    <text evidence="2">The sequence shown here is derived from an EMBL/GenBank/DDBJ whole genome shotgun (WGS) entry which is preliminary data.</text>
</comment>
<sequence length="467" mass="52497">MSELADVLPTEDLTMYTIWAKYKHLCAVTVSESNTKAVTNKKDDRPSIEQNTTRMITVSEQTTSPEIVPLISVPPVECHDDNSTTSARSSAETLQNRDVFVPTNNSKIERGSEKCGTKQNQDLLSKCAISDLTSAHKTPTKVTPLTSSAIAVDQNEIIPSSSTASFAHHMLNKGILVPSPFKKALFWPEPTQKKRKISKEKIPSAITSKSWREFYAKKDAEKKEKEDIKAKRKQLRKEKKELKEKAIIEKQKNTSRRKENMKKRRHVSITSSESDVVSDVTYAETGGSEMDTPDESDEDLTLMDLKLKNTMNENGNNNQRQSDIQGDSISLPLSLEQADAKTSDEDIVSPKVIVEQLPYNFSVTSDENLNEKLRCGIPKGNNTSVSCNVSANDYVIVIWNERKYPEQIVSVTEEGALVSCLKKSKEFWRWPVIKDLQLYSWDSVVCQIAIPKFAIKGCFIIPEMDNV</sequence>
<dbReference type="Proteomes" id="UP000691718">
    <property type="component" value="Unassembled WGS sequence"/>
</dbReference>
<organism evidence="2 3">
    <name type="scientific">Parnassius apollo</name>
    <name type="common">Apollo butterfly</name>
    <name type="synonym">Papilio apollo</name>
    <dbReference type="NCBI Taxonomy" id="110799"/>
    <lineage>
        <taxon>Eukaryota</taxon>
        <taxon>Metazoa</taxon>
        <taxon>Ecdysozoa</taxon>
        <taxon>Arthropoda</taxon>
        <taxon>Hexapoda</taxon>
        <taxon>Insecta</taxon>
        <taxon>Pterygota</taxon>
        <taxon>Neoptera</taxon>
        <taxon>Endopterygota</taxon>
        <taxon>Lepidoptera</taxon>
        <taxon>Glossata</taxon>
        <taxon>Ditrysia</taxon>
        <taxon>Papilionoidea</taxon>
        <taxon>Papilionidae</taxon>
        <taxon>Parnassiinae</taxon>
        <taxon>Parnassini</taxon>
        <taxon>Parnassius</taxon>
        <taxon>Parnassius</taxon>
    </lineage>
</organism>
<feature type="region of interest" description="Disordered" evidence="1">
    <location>
        <begin position="222"/>
        <end position="279"/>
    </location>
</feature>
<protein>
    <submittedName>
        <fullName evidence="2">(apollo) hypothetical protein</fullName>
    </submittedName>
</protein>
<evidence type="ECO:0000313" key="3">
    <source>
        <dbReference type="Proteomes" id="UP000691718"/>
    </source>
</evidence>
<evidence type="ECO:0000313" key="2">
    <source>
        <dbReference type="EMBL" id="CAG5001114.1"/>
    </source>
</evidence>
<reference evidence="2" key="1">
    <citation type="submission" date="2021-04" db="EMBL/GenBank/DDBJ databases">
        <authorList>
            <person name="Tunstrom K."/>
        </authorList>
    </citation>
    <scope>NUCLEOTIDE SEQUENCE</scope>
</reference>
<feature type="compositionally biased region" description="Basic and acidic residues" evidence="1">
    <location>
        <begin position="238"/>
        <end position="258"/>
    </location>
</feature>